<reference evidence="4" key="1">
    <citation type="journal article" date="2014" name="Int. J. Syst. Evol. Microbiol.">
        <title>Complete genome sequence of Corynebacterium casei LMG S-19264T (=DSM 44701T), isolated from a smear-ripened cheese.</title>
        <authorList>
            <consortium name="US DOE Joint Genome Institute (JGI-PGF)"/>
            <person name="Walter F."/>
            <person name="Albersmeier A."/>
            <person name="Kalinowski J."/>
            <person name="Ruckert C."/>
        </authorList>
    </citation>
    <scope>NUCLEOTIDE SEQUENCE</scope>
    <source>
        <strain evidence="4">CGMCC 1.7081</strain>
    </source>
</reference>
<dbReference type="Proteomes" id="UP000611500">
    <property type="component" value="Unassembled WGS sequence"/>
</dbReference>
<feature type="domain" description="Transglycosylase SLT" evidence="3">
    <location>
        <begin position="127"/>
        <end position="187"/>
    </location>
</feature>
<feature type="signal peptide" evidence="2">
    <location>
        <begin position="1"/>
        <end position="26"/>
    </location>
</feature>
<organism evidence="4 5">
    <name type="scientific">Pseudodonghicola xiamenensis</name>
    <dbReference type="NCBI Taxonomy" id="337702"/>
    <lineage>
        <taxon>Bacteria</taxon>
        <taxon>Pseudomonadati</taxon>
        <taxon>Pseudomonadota</taxon>
        <taxon>Alphaproteobacteria</taxon>
        <taxon>Rhodobacterales</taxon>
        <taxon>Paracoccaceae</taxon>
        <taxon>Pseudodonghicola</taxon>
    </lineage>
</organism>
<evidence type="ECO:0000259" key="3">
    <source>
        <dbReference type="Pfam" id="PF01464"/>
    </source>
</evidence>
<feature type="chain" id="PRO_5035231739" description="Transglycosylase SLT domain-containing protein" evidence="2">
    <location>
        <begin position="27"/>
        <end position="271"/>
    </location>
</feature>
<comment type="caution">
    <text evidence="4">The sequence shown here is derived from an EMBL/GenBank/DDBJ whole genome shotgun (WGS) entry which is preliminary data.</text>
</comment>
<evidence type="ECO:0000313" key="4">
    <source>
        <dbReference type="EMBL" id="GHG85401.1"/>
    </source>
</evidence>
<dbReference type="SUPFAM" id="SSF53955">
    <property type="entry name" value="Lysozyme-like"/>
    <property type="match status" value="1"/>
</dbReference>
<reference evidence="4" key="2">
    <citation type="submission" date="2020-09" db="EMBL/GenBank/DDBJ databases">
        <authorList>
            <person name="Sun Q."/>
            <person name="Zhou Y."/>
        </authorList>
    </citation>
    <scope>NUCLEOTIDE SEQUENCE</scope>
    <source>
        <strain evidence="4">CGMCC 1.7081</strain>
    </source>
</reference>
<evidence type="ECO:0000256" key="1">
    <source>
        <dbReference type="ARBA" id="ARBA00009387"/>
    </source>
</evidence>
<dbReference type="InterPro" id="IPR008258">
    <property type="entry name" value="Transglycosylase_SLT_dom_1"/>
</dbReference>
<dbReference type="CDD" id="cd13400">
    <property type="entry name" value="LT_IagB-like"/>
    <property type="match status" value="1"/>
</dbReference>
<dbReference type="Gene3D" id="1.10.530.10">
    <property type="match status" value="1"/>
</dbReference>
<comment type="similarity">
    <text evidence="1">Belongs to the virb1 family.</text>
</comment>
<evidence type="ECO:0000256" key="2">
    <source>
        <dbReference type="SAM" id="SignalP"/>
    </source>
</evidence>
<accession>A0A8J3H4D9</accession>
<keyword evidence="5" id="KW-1185">Reference proteome</keyword>
<keyword evidence="2" id="KW-0732">Signal</keyword>
<dbReference type="PROSITE" id="PS00523">
    <property type="entry name" value="SULFATASE_1"/>
    <property type="match status" value="1"/>
</dbReference>
<proteinExistence type="inferred from homology"/>
<gene>
    <name evidence="4" type="ORF">GCM10010961_12430</name>
</gene>
<sequence length="271" mass="29023">MGGGRLALAGARVFLSAVAICGPARAEFFAGFYAPVVRPAPAQEAVVPAAPVRTGADCVAAILDAQARYGIPDNLLLAIGVQEAGRRGKGGLTVWPWTVNAEGEGAFFATRAEAMAWVRGKQAAGVTSIDVGCMQVNQRWHGAHFDTLDLAFEPLANVDYAARYLSGLYRETGDWWAAAGRYHSATETYQTSYLASLRRNQAVVNAELGRLLALARGSALFATARAETPEPPVVPQPPVFWSGGRQTEEARFSIYSAYPIRPVLPDCRIVN</sequence>
<protein>
    <recommendedName>
        <fullName evidence="3">Transglycosylase SLT domain-containing protein</fullName>
    </recommendedName>
</protein>
<dbReference type="AlphaFoldDB" id="A0A8J3H4D9"/>
<name>A0A8J3H4D9_9RHOB</name>
<dbReference type="InterPro" id="IPR023346">
    <property type="entry name" value="Lysozyme-like_dom_sf"/>
</dbReference>
<evidence type="ECO:0000313" key="5">
    <source>
        <dbReference type="Proteomes" id="UP000611500"/>
    </source>
</evidence>
<dbReference type="InterPro" id="IPR024607">
    <property type="entry name" value="Sulfatase_CS"/>
</dbReference>
<dbReference type="Pfam" id="PF01464">
    <property type="entry name" value="SLT"/>
    <property type="match status" value="1"/>
</dbReference>
<dbReference type="EMBL" id="BNAP01000003">
    <property type="protein sequence ID" value="GHG85401.1"/>
    <property type="molecule type" value="Genomic_DNA"/>
</dbReference>